<dbReference type="InterPro" id="IPR038459">
    <property type="entry name" value="MT_TRM10-typ_sf"/>
</dbReference>
<dbReference type="Gene3D" id="3.90.226.10">
    <property type="entry name" value="2-enoyl-CoA Hydratase, Chain A, domain 1"/>
    <property type="match status" value="1"/>
</dbReference>
<dbReference type="PROSITE" id="PS51675">
    <property type="entry name" value="SAM_MT_TRM10"/>
    <property type="match status" value="1"/>
</dbReference>
<name>A0A6A4W2X9_AMPAM</name>
<dbReference type="EMBL" id="VIIS01001142">
    <property type="protein sequence ID" value="KAF0301636.1"/>
    <property type="molecule type" value="Genomic_DNA"/>
</dbReference>
<evidence type="ECO:0000256" key="4">
    <source>
        <dbReference type="RuleBase" id="RU003707"/>
    </source>
</evidence>
<evidence type="ECO:0000313" key="8">
    <source>
        <dbReference type="Proteomes" id="UP000440578"/>
    </source>
</evidence>
<sequence length="564" mass="61634">MDSGKADSADGSPTEGSATQTDSAGGEQQLSKNQLRKLRYRERQVAARRARRSEEKRRRRERDAAAQSAAAAAGQMISKRDRRRAELDRLRAARQDGLPVCVDLQYGDRMTEKEQSRLATQLGRLYGANRSAARPLRLLLTSLAEDGPLHQRCRRLVDGFDRLELERCAEPPHRLFAAERLVYLSPDGETELKRLDEQAVYVIGGLVDETVQSGVTRAAAAAAGVRTARLPTAAYLQHEAGTRACVLTVNQVFEILLRFRETVTMLLRKVTRLRLPTRHLLAQSRHCSTGGGRQGAEVDLSEVRQLLARHGGGSVELSMDDGTGLASLRLNHVEKKNALSGAMMCQLEEAVGELERWPRGRGLLLHADGDTFCSGGDLDTVRALCRPGDGGRMSAFMQSALARLSDLPLVTVAVVSGRALGGGAELTLAADFRVWSAAGQLRFVQARMGLLTGWGGGARLARLVGPRAALDLLLSCRPVGAEDALRLGLADGPVVPPDVDPLQHARQWLEARVAHDPSVVRAVKKMIVNTRGDLTDLWRKERELFDPLWGGEANRRALGENIKH</sequence>
<dbReference type="GO" id="GO:0000049">
    <property type="term" value="F:tRNA binding"/>
    <property type="evidence" value="ECO:0007669"/>
    <property type="project" value="TreeGrafter"/>
</dbReference>
<dbReference type="GO" id="GO:0005654">
    <property type="term" value="C:nucleoplasm"/>
    <property type="evidence" value="ECO:0007669"/>
    <property type="project" value="TreeGrafter"/>
</dbReference>
<organism evidence="7 8">
    <name type="scientific">Amphibalanus amphitrite</name>
    <name type="common">Striped barnacle</name>
    <name type="synonym">Balanus amphitrite</name>
    <dbReference type="NCBI Taxonomy" id="1232801"/>
    <lineage>
        <taxon>Eukaryota</taxon>
        <taxon>Metazoa</taxon>
        <taxon>Ecdysozoa</taxon>
        <taxon>Arthropoda</taxon>
        <taxon>Crustacea</taxon>
        <taxon>Multicrustacea</taxon>
        <taxon>Cirripedia</taxon>
        <taxon>Thoracica</taxon>
        <taxon>Thoracicalcarea</taxon>
        <taxon>Balanomorpha</taxon>
        <taxon>Balanoidea</taxon>
        <taxon>Balanidae</taxon>
        <taxon>Amphibalaninae</taxon>
        <taxon>Amphibalanus</taxon>
    </lineage>
</organism>
<evidence type="ECO:0000259" key="6">
    <source>
        <dbReference type="PROSITE" id="PS51675"/>
    </source>
</evidence>
<evidence type="ECO:0000256" key="3">
    <source>
        <dbReference type="ARBA" id="ARBA00022691"/>
    </source>
</evidence>
<evidence type="ECO:0000256" key="1">
    <source>
        <dbReference type="ARBA" id="ARBA00022603"/>
    </source>
</evidence>
<dbReference type="Proteomes" id="UP000440578">
    <property type="component" value="Unassembled WGS sequence"/>
</dbReference>
<dbReference type="CDD" id="cd06558">
    <property type="entry name" value="crotonase-like"/>
    <property type="match status" value="1"/>
</dbReference>
<dbReference type="InterPro" id="IPR001753">
    <property type="entry name" value="Enoyl-CoA_hydra/iso"/>
</dbReference>
<keyword evidence="8" id="KW-1185">Reference proteome</keyword>
<reference evidence="7 8" key="1">
    <citation type="submission" date="2019-07" db="EMBL/GenBank/DDBJ databases">
        <title>Draft genome assembly of a fouling barnacle, Amphibalanus amphitrite (Darwin, 1854): The first reference genome for Thecostraca.</title>
        <authorList>
            <person name="Kim W."/>
        </authorList>
    </citation>
    <scope>NUCLEOTIDE SEQUENCE [LARGE SCALE GENOMIC DNA]</scope>
    <source>
        <strain evidence="7">SNU_AA5</strain>
        <tissue evidence="7">Soma without cirri and trophi</tissue>
    </source>
</reference>
<dbReference type="Gene3D" id="3.40.1280.30">
    <property type="match status" value="1"/>
</dbReference>
<dbReference type="PANTHER" id="PTHR13563">
    <property type="entry name" value="TRNA (GUANINE-9-) METHYLTRANSFERASE"/>
    <property type="match status" value="1"/>
</dbReference>
<dbReference type="InterPro" id="IPR028564">
    <property type="entry name" value="MT_TRM10-typ"/>
</dbReference>
<evidence type="ECO:0000256" key="5">
    <source>
        <dbReference type="SAM" id="MobiDB-lite"/>
    </source>
</evidence>
<dbReference type="InterPro" id="IPR029045">
    <property type="entry name" value="ClpP/crotonase-like_dom_sf"/>
</dbReference>
<comment type="caution">
    <text evidence="7">The sequence shown here is derived from an EMBL/GenBank/DDBJ whole genome shotgun (WGS) entry which is preliminary data.</text>
</comment>
<comment type="similarity">
    <text evidence="4">Belongs to the enoyl-CoA hydratase/isomerase family.</text>
</comment>
<feature type="domain" description="SAM-dependent MTase TRM10-type" evidence="6">
    <location>
        <begin position="86"/>
        <end position="282"/>
    </location>
</feature>
<dbReference type="Pfam" id="PF00378">
    <property type="entry name" value="ECH_1"/>
    <property type="match status" value="1"/>
</dbReference>
<dbReference type="PANTHER" id="PTHR13563:SF19">
    <property type="entry name" value="TRNA METHYLTRANSFERASE 10 HOMOLOG B"/>
    <property type="match status" value="1"/>
</dbReference>
<dbReference type="GO" id="GO:0008168">
    <property type="term" value="F:methyltransferase activity"/>
    <property type="evidence" value="ECO:0007669"/>
    <property type="project" value="UniProtKB-KW"/>
</dbReference>
<accession>A0A6A4W2X9</accession>
<dbReference type="InterPro" id="IPR018376">
    <property type="entry name" value="Enoyl-CoA_hyd/isom_CS"/>
</dbReference>
<keyword evidence="1" id="KW-0489">Methyltransferase</keyword>
<feature type="compositionally biased region" description="Basic residues" evidence="5">
    <location>
        <begin position="34"/>
        <end position="51"/>
    </location>
</feature>
<keyword evidence="3" id="KW-0949">S-adenosyl-L-methionine</keyword>
<feature type="compositionally biased region" description="Basic and acidic residues" evidence="5">
    <location>
        <begin position="52"/>
        <end position="64"/>
    </location>
</feature>
<keyword evidence="2" id="KW-0808">Transferase</keyword>
<dbReference type="OrthoDB" id="278300at2759"/>
<gene>
    <name evidence="7" type="primary">echdc1</name>
    <name evidence="7" type="ORF">FJT64_026120</name>
</gene>
<protein>
    <submittedName>
        <fullName evidence="7">Ethylmalonyl-CoA decarboxylase</fullName>
    </submittedName>
</protein>
<proteinExistence type="inferred from homology"/>
<evidence type="ECO:0000313" key="7">
    <source>
        <dbReference type="EMBL" id="KAF0301636.1"/>
    </source>
</evidence>
<feature type="compositionally biased region" description="Polar residues" evidence="5">
    <location>
        <begin position="14"/>
        <end position="33"/>
    </location>
</feature>
<dbReference type="PROSITE" id="PS00166">
    <property type="entry name" value="ENOYL_COA_HYDRATASE"/>
    <property type="match status" value="1"/>
</dbReference>
<dbReference type="InterPro" id="IPR007356">
    <property type="entry name" value="tRNA_m1G_MeTrfase_euk"/>
</dbReference>
<evidence type="ECO:0000256" key="2">
    <source>
        <dbReference type="ARBA" id="ARBA00022679"/>
    </source>
</evidence>
<dbReference type="AlphaFoldDB" id="A0A6A4W2X9"/>
<feature type="region of interest" description="Disordered" evidence="5">
    <location>
        <begin position="1"/>
        <end position="83"/>
    </location>
</feature>
<dbReference type="GO" id="GO:0002939">
    <property type="term" value="P:tRNA N1-guanine methylation"/>
    <property type="evidence" value="ECO:0007669"/>
    <property type="project" value="TreeGrafter"/>
</dbReference>
<dbReference type="SUPFAM" id="SSF52096">
    <property type="entry name" value="ClpP/crotonase"/>
    <property type="match status" value="1"/>
</dbReference>